<feature type="transmembrane region" description="Helical" evidence="8">
    <location>
        <begin position="281"/>
        <end position="301"/>
    </location>
</feature>
<dbReference type="Pfam" id="PF13231">
    <property type="entry name" value="PMT_2"/>
    <property type="match status" value="1"/>
</dbReference>
<dbReference type="GO" id="GO:0005886">
    <property type="term" value="C:plasma membrane"/>
    <property type="evidence" value="ECO:0007669"/>
    <property type="project" value="UniProtKB-SubCell"/>
</dbReference>
<dbReference type="GO" id="GO:0009103">
    <property type="term" value="P:lipopolysaccharide biosynthetic process"/>
    <property type="evidence" value="ECO:0007669"/>
    <property type="project" value="UniProtKB-ARBA"/>
</dbReference>
<evidence type="ECO:0000256" key="5">
    <source>
        <dbReference type="ARBA" id="ARBA00022692"/>
    </source>
</evidence>
<dbReference type="AlphaFoldDB" id="A0A9Q2ZKF3"/>
<accession>A0A9Q2ZKF3</accession>
<evidence type="ECO:0000313" key="11">
    <source>
        <dbReference type="Proteomes" id="UP000709437"/>
    </source>
</evidence>
<name>A0A9Q2ZKF3_9MICO</name>
<evidence type="ECO:0000256" key="7">
    <source>
        <dbReference type="ARBA" id="ARBA00023136"/>
    </source>
</evidence>
<evidence type="ECO:0000256" key="3">
    <source>
        <dbReference type="ARBA" id="ARBA00022676"/>
    </source>
</evidence>
<keyword evidence="2" id="KW-1003">Cell membrane</keyword>
<feature type="transmembrane region" description="Helical" evidence="8">
    <location>
        <begin position="108"/>
        <end position="128"/>
    </location>
</feature>
<comment type="caution">
    <text evidence="10">The sequence shown here is derived from an EMBL/GenBank/DDBJ whole genome shotgun (WGS) entry which is preliminary data.</text>
</comment>
<feature type="transmembrane region" description="Helical" evidence="8">
    <location>
        <begin position="191"/>
        <end position="222"/>
    </location>
</feature>
<keyword evidence="4 10" id="KW-0808">Transferase</keyword>
<feature type="domain" description="Glycosyltransferase RgtA/B/C/D-like" evidence="9">
    <location>
        <begin position="95"/>
        <end position="226"/>
    </location>
</feature>
<feature type="transmembrane region" description="Helical" evidence="8">
    <location>
        <begin position="135"/>
        <end position="155"/>
    </location>
</feature>
<dbReference type="PANTHER" id="PTHR33908">
    <property type="entry name" value="MANNOSYLTRANSFERASE YKCB-RELATED"/>
    <property type="match status" value="1"/>
</dbReference>
<evidence type="ECO:0000256" key="4">
    <source>
        <dbReference type="ARBA" id="ARBA00022679"/>
    </source>
</evidence>
<evidence type="ECO:0000256" key="2">
    <source>
        <dbReference type="ARBA" id="ARBA00022475"/>
    </source>
</evidence>
<feature type="transmembrane region" description="Helical" evidence="8">
    <location>
        <begin position="43"/>
        <end position="62"/>
    </location>
</feature>
<gene>
    <name evidence="10" type="ORF">KK103_08170</name>
</gene>
<protein>
    <submittedName>
        <fullName evidence="10">Glycosyltransferase family 39 protein</fullName>
        <ecNumber evidence="10">2.4.-.-</ecNumber>
    </submittedName>
</protein>
<organism evidence="10 11">
    <name type="scientific">Curtobacterium flaccumfaciens pv. flaccumfaciens</name>
    <dbReference type="NCBI Taxonomy" id="138532"/>
    <lineage>
        <taxon>Bacteria</taxon>
        <taxon>Bacillati</taxon>
        <taxon>Actinomycetota</taxon>
        <taxon>Actinomycetes</taxon>
        <taxon>Micrococcales</taxon>
        <taxon>Microbacteriaceae</taxon>
        <taxon>Curtobacterium</taxon>
    </lineage>
</organism>
<dbReference type="GO" id="GO:0010041">
    <property type="term" value="P:response to iron(III) ion"/>
    <property type="evidence" value="ECO:0007669"/>
    <property type="project" value="TreeGrafter"/>
</dbReference>
<dbReference type="Proteomes" id="UP000709437">
    <property type="component" value="Unassembled WGS sequence"/>
</dbReference>
<feature type="transmembrane region" description="Helical" evidence="8">
    <location>
        <begin position="344"/>
        <end position="363"/>
    </location>
</feature>
<dbReference type="EMBL" id="JAHEWX010000008">
    <property type="protein sequence ID" value="MBT1541731.1"/>
    <property type="molecule type" value="Genomic_DNA"/>
</dbReference>
<keyword evidence="5 8" id="KW-0812">Transmembrane</keyword>
<dbReference type="GO" id="GO:0016763">
    <property type="term" value="F:pentosyltransferase activity"/>
    <property type="evidence" value="ECO:0007669"/>
    <property type="project" value="TreeGrafter"/>
</dbReference>
<dbReference type="InterPro" id="IPR038731">
    <property type="entry name" value="RgtA/B/C-like"/>
</dbReference>
<dbReference type="InterPro" id="IPR050297">
    <property type="entry name" value="LipidA_mod_glycosyltrf_83"/>
</dbReference>
<feature type="transmembrane region" description="Helical" evidence="8">
    <location>
        <begin position="307"/>
        <end position="323"/>
    </location>
</feature>
<evidence type="ECO:0000313" key="10">
    <source>
        <dbReference type="EMBL" id="MBT1541731.1"/>
    </source>
</evidence>
<proteinExistence type="predicted"/>
<feature type="transmembrane region" description="Helical" evidence="8">
    <location>
        <begin position="161"/>
        <end position="179"/>
    </location>
</feature>
<evidence type="ECO:0000259" key="9">
    <source>
        <dbReference type="Pfam" id="PF13231"/>
    </source>
</evidence>
<evidence type="ECO:0000256" key="6">
    <source>
        <dbReference type="ARBA" id="ARBA00022989"/>
    </source>
</evidence>
<comment type="subcellular location">
    <subcellularLocation>
        <location evidence="1">Cell membrane</location>
        <topology evidence="1">Multi-pass membrane protein</topology>
    </subcellularLocation>
</comment>
<evidence type="ECO:0000256" key="8">
    <source>
        <dbReference type="SAM" id="Phobius"/>
    </source>
</evidence>
<dbReference type="PANTHER" id="PTHR33908:SF3">
    <property type="entry name" value="UNDECAPRENYL PHOSPHATE-ALPHA-4-AMINO-4-DEOXY-L-ARABINOSE ARABINOSYL TRANSFERASE"/>
    <property type="match status" value="1"/>
</dbReference>
<feature type="transmembrane region" description="Helical" evidence="8">
    <location>
        <begin position="253"/>
        <end position="274"/>
    </location>
</feature>
<reference evidence="10" key="1">
    <citation type="submission" date="2021-05" db="EMBL/GenBank/DDBJ databases">
        <title>Whole genome sequence of Curtobacterium flaccumfaciens pv. flaccumfaciens strain CFBP 3417.</title>
        <authorList>
            <person name="Osdaghi E."/>
            <person name="Taghouti G."/>
            <person name="Portier P."/>
            <person name="Fazliarab A."/>
            <person name="Taghavi S.M."/>
            <person name="Briand M."/>
            <person name="Le-Saux M."/>
            <person name="Jacques M.-A."/>
        </authorList>
    </citation>
    <scope>NUCLEOTIDE SEQUENCE</scope>
    <source>
        <strain evidence="10">CFBP 3417</strain>
    </source>
</reference>
<keyword evidence="6 8" id="KW-1133">Transmembrane helix</keyword>
<keyword evidence="3 10" id="KW-0328">Glycosyltransferase</keyword>
<sequence length="550" mass="58742">MSSPRTGTVPIRRTTSASSVRARAWALVVAAVRALARTPEITVGALGVVVVAAFAWVPSVWYDEAATVASAQRSWPALWAELQNVDAVHGLYYAVMHVWFTLVGYSPFTLRFPSALAIGVSAGLVVALGRRLGGVRLGVVSGIVFLLLPRVAWAGGEGRPYATVTTFAVALTLVGITAVRRSRSGHHATRWWVVYGLLAVLAVLFNVYLALAVVAHGVVLLWTAVADRAARRDAVLSERTGPVPAPMVDRAAFVRWGVAAVGAALVVSPFIVLAAGQAKQVGWITGVGWATVRQVVATAWFGAVWPYAALGWVLMAVAVVLAVRASRGPAPAAREALRMQAVRVAVPLTILPTALLVGATAAGEHLYTPKYASLSLPFVALLIGLAITAIRPRRWVALAVVGMLLVSAPTSTTVRLPHAKQDSHWANAAAIIDRERDWRTDQEEGVVFGSVWGHPTTTAQVIADTYPDAFTGMRDLAVTETGAARGQLWDVNGDVAETVPARLSGIDTVWFVGGKSRNIRPQVTETLVAQGFHVVRYWHTGTVILWKYSR</sequence>
<keyword evidence="7 8" id="KW-0472">Membrane</keyword>
<evidence type="ECO:0000256" key="1">
    <source>
        <dbReference type="ARBA" id="ARBA00004651"/>
    </source>
</evidence>
<feature type="transmembrane region" description="Helical" evidence="8">
    <location>
        <begin position="395"/>
        <end position="414"/>
    </location>
</feature>
<dbReference type="EC" id="2.4.-.-" evidence="10"/>
<dbReference type="RefSeq" id="WP_214562866.1">
    <property type="nucleotide sequence ID" value="NZ_JAHEWX010000008.1"/>
</dbReference>
<feature type="transmembrane region" description="Helical" evidence="8">
    <location>
        <begin position="369"/>
        <end position="388"/>
    </location>
</feature>